<dbReference type="Pfam" id="PF12833">
    <property type="entry name" value="HTH_18"/>
    <property type="match status" value="1"/>
</dbReference>
<organism evidence="4 5">
    <name type="scientific">Frankia canadensis</name>
    <dbReference type="NCBI Taxonomy" id="1836972"/>
    <lineage>
        <taxon>Bacteria</taxon>
        <taxon>Bacillati</taxon>
        <taxon>Actinomycetota</taxon>
        <taxon>Actinomycetes</taxon>
        <taxon>Frankiales</taxon>
        <taxon>Frankiaceae</taxon>
        <taxon>Frankia</taxon>
    </lineage>
</organism>
<dbReference type="PANTHER" id="PTHR43130">
    <property type="entry name" value="ARAC-FAMILY TRANSCRIPTIONAL REGULATOR"/>
    <property type="match status" value="1"/>
</dbReference>
<dbReference type="PANTHER" id="PTHR43130:SF3">
    <property type="entry name" value="HTH-TYPE TRANSCRIPTIONAL REGULATOR RV1931C"/>
    <property type="match status" value="1"/>
</dbReference>
<dbReference type="SUPFAM" id="SSF46689">
    <property type="entry name" value="Homeodomain-like"/>
    <property type="match status" value="2"/>
</dbReference>
<keyword evidence="2" id="KW-0804">Transcription</keyword>
<dbReference type="InterPro" id="IPR002818">
    <property type="entry name" value="DJ-1/PfpI"/>
</dbReference>
<gene>
    <name evidence="4" type="ORF">FRACA_680039</name>
</gene>
<dbReference type="SUPFAM" id="SSF52317">
    <property type="entry name" value="Class I glutamine amidotransferase-like"/>
    <property type="match status" value="1"/>
</dbReference>
<dbReference type="CDD" id="cd03137">
    <property type="entry name" value="GATase1_AraC_1"/>
    <property type="match status" value="1"/>
</dbReference>
<evidence type="ECO:0000259" key="3">
    <source>
        <dbReference type="PROSITE" id="PS01124"/>
    </source>
</evidence>
<keyword evidence="5" id="KW-1185">Reference proteome</keyword>
<dbReference type="Gene3D" id="1.10.10.60">
    <property type="entry name" value="Homeodomain-like"/>
    <property type="match status" value="1"/>
</dbReference>
<protein>
    <submittedName>
        <fullName evidence="4">Transcriptional regulator, AraC family</fullName>
    </submittedName>
</protein>
<evidence type="ECO:0000256" key="1">
    <source>
        <dbReference type="ARBA" id="ARBA00023015"/>
    </source>
</evidence>
<dbReference type="Pfam" id="PF01965">
    <property type="entry name" value="DJ-1_PfpI"/>
    <property type="match status" value="1"/>
</dbReference>
<dbReference type="AlphaFoldDB" id="A0A2I2L0D1"/>
<feature type="domain" description="HTH araC/xylS-type" evidence="3">
    <location>
        <begin position="223"/>
        <end position="321"/>
    </location>
</feature>
<dbReference type="SMART" id="SM00342">
    <property type="entry name" value="HTH_ARAC"/>
    <property type="match status" value="1"/>
</dbReference>
<evidence type="ECO:0000313" key="5">
    <source>
        <dbReference type="Proteomes" id="UP000234331"/>
    </source>
</evidence>
<evidence type="ECO:0000256" key="2">
    <source>
        <dbReference type="ARBA" id="ARBA00023163"/>
    </source>
</evidence>
<dbReference type="InterPro" id="IPR029062">
    <property type="entry name" value="Class_I_gatase-like"/>
</dbReference>
<proteinExistence type="predicted"/>
<dbReference type="InterPro" id="IPR018060">
    <property type="entry name" value="HTH_AraC"/>
</dbReference>
<dbReference type="GO" id="GO:0003700">
    <property type="term" value="F:DNA-binding transcription factor activity"/>
    <property type="evidence" value="ECO:0007669"/>
    <property type="project" value="InterPro"/>
</dbReference>
<dbReference type="GO" id="GO:0043565">
    <property type="term" value="F:sequence-specific DNA binding"/>
    <property type="evidence" value="ECO:0007669"/>
    <property type="project" value="InterPro"/>
</dbReference>
<dbReference type="EMBL" id="FZMO01000534">
    <property type="protein sequence ID" value="SNQ51365.1"/>
    <property type="molecule type" value="Genomic_DNA"/>
</dbReference>
<evidence type="ECO:0000313" key="4">
    <source>
        <dbReference type="EMBL" id="SNQ51365.1"/>
    </source>
</evidence>
<keyword evidence="1" id="KW-0805">Transcription regulation</keyword>
<dbReference type="InterPro" id="IPR052158">
    <property type="entry name" value="INH-QAR"/>
</dbReference>
<dbReference type="Proteomes" id="UP000234331">
    <property type="component" value="Unassembled WGS sequence"/>
</dbReference>
<sequence length="324" mass="34999">MCKDRAMHRVVVLALDGVMPFELSMPSKIFGAARDAADRPLHEVLTCSLDGEPVTTAADYSIAVMHDAAVLATADTVVVPPAEAMTKIVDRDLLPPGLADAFGQVRADARVVSLCLASYVLAAVGLLDDLPATTHWRHAEDFQRAYPAVHVDPDVLFVDAGRVFTSAGAAAGVDLCLHLVRRDHGSGVANQVARGIVVAPWREGGQAQYIERPVPRGPGSGTAPTRSWAIDRLDQNLRLDDLAAHAGMSRRTFTRHFRSEVGQSPGQWLVQQRVDLARNLLEFTDLSVDRIAESAGFGTAASLREHLRAAIAVSPMVYRRTFRG</sequence>
<accession>A0A2I2L0D1</accession>
<dbReference type="InterPro" id="IPR009057">
    <property type="entry name" value="Homeodomain-like_sf"/>
</dbReference>
<dbReference type="Gene3D" id="3.40.50.880">
    <property type="match status" value="1"/>
</dbReference>
<reference evidence="4 5" key="1">
    <citation type="submission" date="2017-06" db="EMBL/GenBank/DDBJ databases">
        <authorList>
            <person name="Kim H.J."/>
            <person name="Triplett B.A."/>
        </authorList>
    </citation>
    <scope>NUCLEOTIDE SEQUENCE [LARGE SCALE GENOMIC DNA]</scope>
    <source>
        <strain evidence="4">FRACA_ARgP5</strain>
    </source>
</reference>
<name>A0A2I2L0D1_9ACTN</name>
<dbReference type="PROSITE" id="PS01124">
    <property type="entry name" value="HTH_ARAC_FAMILY_2"/>
    <property type="match status" value="1"/>
</dbReference>